<evidence type="ECO:0000313" key="2">
    <source>
        <dbReference type="EMBL" id="GAG38322.1"/>
    </source>
</evidence>
<organism evidence="2">
    <name type="scientific">marine sediment metagenome</name>
    <dbReference type="NCBI Taxonomy" id="412755"/>
    <lineage>
        <taxon>unclassified sequences</taxon>
        <taxon>metagenomes</taxon>
        <taxon>ecological metagenomes</taxon>
    </lineage>
</organism>
<keyword evidence="1" id="KW-0812">Transmembrane</keyword>
<sequence>MLGVRLIDWMVIVVYLVGITVIGLWAVRKVRSAAGREAKRQRGYS</sequence>
<feature type="transmembrane region" description="Helical" evidence="1">
    <location>
        <begin position="6"/>
        <end position="27"/>
    </location>
</feature>
<keyword evidence="1" id="KW-0472">Membrane</keyword>
<proteinExistence type="predicted"/>
<keyword evidence="1" id="KW-1133">Transmembrane helix</keyword>
<dbReference type="AlphaFoldDB" id="X0XSL7"/>
<accession>X0XSL7</accession>
<name>X0XSL7_9ZZZZ</name>
<gene>
    <name evidence="2" type="ORF">S01H1_61972</name>
</gene>
<comment type="caution">
    <text evidence="2">The sequence shown here is derived from an EMBL/GenBank/DDBJ whole genome shotgun (WGS) entry which is preliminary data.</text>
</comment>
<dbReference type="EMBL" id="BARS01040675">
    <property type="protein sequence ID" value="GAG38322.1"/>
    <property type="molecule type" value="Genomic_DNA"/>
</dbReference>
<protein>
    <submittedName>
        <fullName evidence="2">Uncharacterized protein</fullName>
    </submittedName>
</protein>
<reference evidence="2" key="1">
    <citation type="journal article" date="2014" name="Front. Microbiol.">
        <title>High frequency of phylogenetically diverse reductive dehalogenase-homologous genes in deep subseafloor sedimentary metagenomes.</title>
        <authorList>
            <person name="Kawai M."/>
            <person name="Futagami T."/>
            <person name="Toyoda A."/>
            <person name="Takaki Y."/>
            <person name="Nishi S."/>
            <person name="Hori S."/>
            <person name="Arai W."/>
            <person name="Tsubouchi T."/>
            <person name="Morono Y."/>
            <person name="Uchiyama I."/>
            <person name="Ito T."/>
            <person name="Fujiyama A."/>
            <person name="Inagaki F."/>
            <person name="Takami H."/>
        </authorList>
    </citation>
    <scope>NUCLEOTIDE SEQUENCE</scope>
    <source>
        <strain evidence="2">Expedition CK06-06</strain>
    </source>
</reference>
<evidence type="ECO:0000256" key="1">
    <source>
        <dbReference type="SAM" id="Phobius"/>
    </source>
</evidence>